<reference evidence="1 2" key="1">
    <citation type="journal article" date="2016" name="Genome Announc.">
        <title>Complete Genome Sequence of Aurantimicrobium minutum Type Strain KNCT, a Planktonic Ultramicrobacterium Isolated from River Water.</title>
        <authorList>
            <person name="Nakai R."/>
            <person name="Fujisawa T."/>
            <person name="Nakamura Y."/>
            <person name="Nishide H."/>
            <person name="Uchiyama I."/>
            <person name="Baba T."/>
            <person name="Toyoda A."/>
            <person name="Fujiyama A."/>
            <person name="Naganuma T."/>
            <person name="Niki H."/>
        </authorList>
    </citation>
    <scope>NUCLEOTIDE SEQUENCE [LARGE SCALE GENOMIC DNA]</scope>
    <source>
        <strain evidence="1 2">KNC</strain>
    </source>
</reference>
<organism evidence="1 2">
    <name type="scientific">Aurantimicrobium minutum</name>
    <dbReference type="NCBI Taxonomy" id="708131"/>
    <lineage>
        <taxon>Bacteria</taxon>
        <taxon>Bacillati</taxon>
        <taxon>Actinomycetota</taxon>
        <taxon>Actinomycetes</taxon>
        <taxon>Micrococcales</taxon>
        <taxon>Microbacteriaceae</taxon>
        <taxon>Aurantimicrobium</taxon>
    </lineage>
</organism>
<gene>
    <name evidence="1" type="ORF">AUMI_11860</name>
</gene>
<dbReference type="EMBL" id="AP017457">
    <property type="protein sequence ID" value="BAU98728.1"/>
    <property type="molecule type" value="Genomic_DNA"/>
</dbReference>
<sequence length="136" mass="15206">MIATKIQTDFHQDPVLENVNVIATTHAKTAKIPPSALAPDAIATNSNESVSAKIRRLPEAEKKVTNNGQRRHAEIRTQELGLMEAITKTPRGMMVDNIPTKSGIRRFLLITKNEIVVRNTNRRQFNTLMSNTETSM</sequence>
<evidence type="ECO:0000313" key="2">
    <source>
        <dbReference type="Proteomes" id="UP000243847"/>
    </source>
</evidence>
<dbReference type="AlphaFoldDB" id="A0A173LV71"/>
<accession>A0A173LV71</accession>
<protein>
    <submittedName>
        <fullName evidence="1">Glutamate synthase large subunit</fullName>
    </submittedName>
</protein>
<evidence type="ECO:0000313" key="1">
    <source>
        <dbReference type="EMBL" id="BAU98728.1"/>
    </source>
</evidence>
<name>A0A173LV71_9MICO</name>
<proteinExistence type="predicted"/>
<dbReference type="Proteomes" id="UP000243847">
    <property type="component" value="Chromosome sequence1"/>
</dbReference>
<dbReference type="KEGG" id="amin:AUMI_11860"/>